<sequence length="209" mass="22491">MSLKYLFIVSAVLIVLCGADVSEIKADKVALPFNDLLPPLVDESSTTTTTTTARPATTPATKPTKKAYYQKPAQLAKEDKSKSGASTQDVQDLALDLLPPFEDEAKPAEGKPQGLVKTTPRPVIKVTPPAAPKVTLPAVPRPQYSVQPAAAPRPQYSVQPAPPAVQPAQGSAQRSGFQSRFSNYFLTSTVRPRRGPLPTITPFPRHVRQ</sequence>
<feature type="compositionally biased region" description="Low complexity" evidence="1">
    <location>
        <begin position="46"/>
        <end position="62"/>
    </location>
</feature>
<dbReference type="AlphaFoldDB" id="A0A6P4F5X7"/>
<keyword evidence="4" id="KW-1185">Reference proteome</keyword>
<keyword evidence="2" id="KW-0732">Signal</keyword>
<protein>
    <submittedName>
        <fullName evidence="5">Uncharacterized protein LOC108047167</fullName>
    </submittedName>
</protein>
<feature type="chain" id="PRO_5027582713" evidence="2">
    <location>
        <begin position="20"/>
        <end position="209"/>
    </location>
</feature>
<feature type="signal peptide" evidence="2">
    <location>
        <begin position="1"/>
        <end position="19"/>
    </location>
</feature>
<dbReference type="GeneID" id="108047167"/>
<dbReference type="EnsemblMetazoa" id="XM_017127264.2">
    <property type="protein sequence ID" value="XP_016982753.1"/>
    <property type="gene ID" value="LOC108047167"/>
</dbReference>
<reference evidence="5" key="2">
    <citation type="submission" date="2025-04" db="UniProtKB">
        <authorList>
            <consortium name="RefSeq"/>
        </authorList>
    </citation>
    <scope>IDENTIFICATION</scope>
</reference>
<dbReference type="OrthoDB" id="7870263at2759"/>
<dbReference type="Proteomes" id="UP001652680">
    <property type="component" value="Unassembled WGS sequence"/>
</dbReference>
<evidence type="ECO:0000313" key="5">
    <source>
        <dbReference type="RefSeq" id="XP_016982753.1"/>
    </source>
</evidence>
<evidence type="ECO:0000256" key="1">
    <source>
        <dbReference type="SAM" id="MobiDB-lite"/>
    </source>
</evidence>
<feature type="compositionally biased region" description="Polar residues" evidence="1">
    <location>
        <begin position="174"/>
        <end position="190"/>
    </location>
</feature>
<name>A0A6P4F5X7_DRORH</name>
<gene>
    <name evidence="5" type="primary">LOC108047167</name>
    <name evidence="3" type="synonym">108047167</name>
</gene>
<evidence type="ECO:0000313" key="4">
    <source>
        <dbReference type="Proteomes" id="UP001652680"/>
    </source>
</evidence>
<proteinExistence type="predicted"/>
<accession>A0A6P4F5X7</accession>
<feature type="region of interest" description="Disordered" evidence="1">
    <location>
        <begin position="41"/>
        <end position="88"/>
    </location>
</feature>
<reference evidence="4" key="1">
    <citation type="journal article" date="2021" name="Elife">
        <title>Highly contiguous assemblies of 101 drosophilid genomes.</title>
        <authorList>
            <person name="Kim B.Y."/>
            <person name="Wang J.R."/>
            <person name="Miller D.E."/>
            <person name="Barmina O."/>
            <person name="Delaney E."/>
            <person name="Thompson A."/>
            <person name="Comeault A.A."/>
            <person name="Peede D."/>
            <person name="D'Agostino E.R."/>
            <person name="Pelaez J."/>
            <person name="Aguilar J.M."/>
            <person name="Haji D."/>
            <person name="Matsunaga T."/>
            <person name="Armstrong E.E."/>
            <person name="Zych M."/>
            <person name="Ogawa Y."/>
            <person name="Stamenkovic-Radak M."/>
            <person name="Jelic M."/>
            <person name="Veselinovic M.S."/>
            <person name="Tanaskovic M."/>
            <person name="Eric P."/>
            <person name="Gao J.J."/>
            <person name="Katoh T.K."/>
            <person name="Toda M.J."/>
            <person name="Watabe H."/>
            <person name="Watada M."/>
            <person name="Davis J.S."/>
            <person name="Moyle L.C."/>
            <person name="Manoli G."/>
            <person name="Bertolini E."/>
            <person name="Kostal V."/>
            <person name="Hawley R.S."/>
            <person name="Takahashi A."/>
            <person name="Jones C.D."/>
            <person name="Price D.K."/>
            <person name="Whiteman N."/>
            <person name="Kopp A."/>
            <person name="Matute D.R."/>
            <person name="Petrov D.A."/>
        </authorList>
    </citation>
    <scope>NUCLEOTIDE SEQUENCE [LARGE SCALE GENOMIC DNA]</scope>
</reference>
<organism evidence="5">
    <name type="scientific">Drosophila rhopaloa</name>
    <name type="common">Fruit fly</name>
    <dbReference type="NCBI Taxonomy" id="1041015"/>
    <lineage>
        <taxon>Eukaryota</taxon>
        <taxon>Metazoa</taxon>
        <taxon>Ecdysozoa</taxon>
        <taxon>Arthropoda</taxon>
        <taxon>Hexapoda</taxon>
        <taxon>Insecta</taxon>
        <taxon>Pterygota</taxon>
        <taxon>Neoptera</taxon>
        <taxon>Endopterygota</taxon>
        <taxon>Diptera</taxon>
        <taxon>Brachycera</taxon>
        <taxon>Muscomorpha</taxon>
        <taxon>Ephydroidea</taxon>
        <taxon>Drosophilidae</taxon>
        <taxon>Drosophila</taxon>
        <taxon>Sophophora</taxon>
    </lineage>
</organism>
<reference evidence="3" key="3">
    <citation type="submission" date="2025-05" db="UniProtKB">
        <authorList>
            <consortium name="EnsemblMetazoa"/>
        </authorList>
    </citation>
    <scope>IDENTIFICATION</scope>
</reference>
<feature type="region of interest" description="Disordered" evidence="1">
    <location>
        <begin position="148"/>
        <end position="209"/>
    </location>
</feature>
<evidence type="ECO:0000256" key="2">
    <source>
        <dbReference type="SAM" id="SignalP"/>
    </source>
</evidence>
<evidence type="ECO:0000313" key="3">
    <source>
        <dbReference type="EnsemblMetazoa" id="XP_016982753.1"/>
    </source>
</evidence>
<dbReference type="RefSeq" id="XP_016982753.1">
    <property type="nucleotide sequence ID" value="XM_017127264.1"/>
</dbReference>